<accession>A0ABQ4T1L2</accession>
<protein>
    <submittedName>
        <fullName evidence="2">Uncharacterized protein</fullName>
    </submittedName>
</protein>
<dbReference type="Proteomes" id="UP001055102">
    <property type="component" value="Unassembled WGS sequence"/>
</dbReference>
<dbReference type="EMBL" id="BPQR01000084">
    <property type="protein sequence ID" value="GJE08638.1"/>
    <property type="molecule type" value="Genomic_DNA"/>
</dbReference>
<name>A0ABQ4T1L2_9HYPH</name>
<feature type="region of interest" description="Disordered" evidence="1">
    <location>
        <begin position="123"/>
        <end position="143"/>
    </location>
</feature>
<evidence type="ECO:0000313" key="2">
    <source>
        <dbReference type="EMBL" id="GJE08638.1"/>
    </source>
</evidence>
<evidence type="ECO:0000256" key="1">
    <source>
        <dbReference type="SAM" id="MobiDB-lite"/>
    </source>
</evidence>
<organism evidence="2 3">
    <name type="scientific">Methylobacterium jeotgali</name>
    <dbReference type="NCBI Taxonomy" id="381630"/>
    <lineage>
        <taxon>Bacteria</taxon>
        <taxon>Pseudomonadati</taxon>
        <taxon>Pseudomonadota</taxon>
        <taxon>Alphaproteobacteria</taxon>
        <taxon>Hyphomicrobiales</taxon>
        <taxon>Methylobacteriaceae</taxon>
        <taxon>Methylobacterium</taxon>
    </lineage>
</organism>
<gene>
    <name evidence="2" type="ORF">AOPFMNJM_3981</name>
</gene>
<keyword evidence="3" id="KW-1185">Reference proteome</keyword>
<dbReference type="RefSeq" id="WP_238278511.1">
    <property type="nucleotide sequence ID" value="NZ_BPQR01000084.1"/>
</dbReference>
<reference evidence="2" key="1">
    <citation type="journal article" date="2021" name="Front. Microbiol.">
        <title>Comprehensive Comparative Genomics and Phenotyping of Methylobacterium Species.</title>
        <authorList>
            <person name="Alessa O."/>
            <person name="Ogura Y."/>
            <person name="Fujitani Y."/>
            <person name="Takami H."/>
            <person name="Hayashi T."/>
            <person name="Sahin N."/>
            <person name="Tani A."/>
        </authorList>
    </citation>
    <scope>NUCLEOTIDE SEQUENCE</scope>
    <source>
        <strain evidence="2">LMG 23639</strain>
    </source>
</reference>
<sequence>MPGTVTVACKLPHGLVLQEQTMVKRSEPVMGGGYREYEIAVRTGRAITVAGSARPVNPSEEVEFAPHAGGYGLTPGVDRDFFDRWLAQNRELDAVKKGFIFAASSDDRARGMAREGKAGLCGMEPVNPRDLPTEFRSIKTAEK</sequence>
<proteinExistence type="predicted"/>
<comment type="caution">
    <text evidence="2">The sequence shown here is derived from an EMBL/GenBank/DDBJ whole genome shotgun (WGS) entry which is preliminary data.</text>
</comment>
<reference evidence="2" key="2">
    <citation type="submission" date="2021-08" db="EMBL/GenBank/DDBJ databases">
        <authorList>
            <person name="Tani A."/>
            <person name="Ola A."/>
            <person name="Ogura Y."/>
            <person name="Katsura K."/>
            <person name="Hayashi T."/>
        </authorList>
    </citation>
    <scope>NUCLEOTIDE SEQUENCE</scope>
    <source>
        <strain evidence="2">LMG 23639</strain>
    </source>
</reference>
<feature type="compositionally biased region" description="Basic and acidic residues" evidence="1">
    <location>
        <begin position="131"/>
        <end position="143"/>
    </location>
</feature>
<evidence type="ECO:0000313" key="3">
    <source>
        <dbReference type="Proteomes" id="UP001055102"/>
    </source>
</evidence>